<dbReference type="InterPro" id="IPR036086">
    <property type="entry name" value="ParB/Sulfiredoxin_sf"/>
</dbReference>
<sequence length="359" mass="38662">MSSYLLPNPPLTRLPDRSRAAAQESAPTTPAECAGVHLLPVASLVDADSPRLGGLNQDHVDVLAQGDIEPILVHRDTRRVVDGMHRLQAARLRGEKTIPVRYLEGPASEVFIHSVAANISHGLPLTLKDRKAAARRILTEHPDLSDRAIARITRLSPKTVGAVRRASSEELPQSKVRVGADGRSRPLDAAQRREAARAFLAEHPTATLQETATAAGVSISTACEIRQRMRHGEQESRAPDRNTARAAREPSLAGGAGDPASSRGAGSDRARPIETLAKDPSLKLTQSGRALLRWLHEREPDLEAGRQLLASVPPHCAVAVADLANHYAQQWQRFASALDQAVDDADEHESAAQPGRSGR</sequence>
<organism evidence="3 4">
    <name type="scientific">Streptomyces orinoci</name>
    <name type="common">Streptoverticillium orinoci</name>
    <dbReference type="NCBI Taxonomy" id="67339"/>
    <lineage>
        <taxon>Bacteria</taxon>
        <taxon>Bacillati</taxon>
        <taxon>Actinomycetota</taxon>
        <taxon>Actinomycetes</taxon>
        <taxon>Kitasatosporales</taxon>
        <taxon>Streptomycetaceae</taxon>
        <taxon>Streptomyces</taxon>
    </lineage>
</organism>
<evidence type="ECO:0000313" key="3">
    <source>
        <dbReference type="EMBL" id="MEV5508769.1"/>
    </source>
</evidence>
<dbReference type="InterPro" id="IPR003115">
    <property type="entry name" value="ParB_N"/>
</dbReference>
<dbReference type="RefSeq" id="WP_241561555.1">
    <property type="nucleotide sequence ID" value="NZ_JBFAUK010000016.1"/>
</dbReference>
<feature type="compositionally biased region" description="Basic and acidic residues" evidence="1">
    <location>
        <begin position="266"/>
        <end position="278"/>
    </location>
</feature>
<feature type="region of interest" description="Disordered" evidence="1">
    <location>
        <begin position="1"/>
        <end position="30"/>
    </location>
</feature>
<dbReference type="SMART" id="SM00470">
    <property type="entry name" value="ParB"/>
    <property type="match status" value="1"/>
</dbReference>
<comment type="caution">
    <text evidence="3">The sequence shown here is derived from an EMBL/GenBank/DDBJ whole genome shotgun (WGS) entry which is preliminary data.</text>
</comment>
<feature type="compositionally biased region" description="Basic and acidic residues" evidence="1">
    <location>
        <begin position="227"/>
        <end position="248"/>
    </location>
</feature>
<reference evidence="3 4" key="1">
    <citation type="submission" date="2024-06" db="EMBL/GenBank/DDBJ databases">
        <title>The Natural Products Discovery Center: Release of the First 8490 Sequenced Strains for Exploring Actinobacteria Biosynthetic Diversity.</title>
        <authorList>
            <person name="Kalkreuter E."/>
            <person name="Kautsar S.A."/>
            <person name="Yang D."/>
            <person name="Bader C.D."/>
            <person name="Teijaro C.N."/>
            <person name="Fluegel L."/>
            <person name="Davis C.M."/>
            <person name="Simpson J.R."/>
            <person name="Lauterbach L."/>
            <person name="Steele A.D."/>
            <person name="Gui C."/>
            <person name="Meng S."/>
            <person name="Li G."/>
            <person name="Viehrig K."/>
            <person name="Ye F."/>
            <person name="Su P."/>
            <person name="Kiefer A.F."/>
            <person name="Nichols A."/>
            <person name="Cepeda A.J."/>
            <person name="Yan W."/>
            <person name="Fan B."/>
            <person name="Jiang Y."/>
            <person name="Adhikari A."/>
            <person name="Zheng C.-J."/>
            <person name="Schuster L."/>
            <person name="Cowan T.M."/>
            <person name="Smanski M.J."/>
            <person name="Chevrette M.G."/>
            <person name="De Carvalho L.P.S."/>
            <person name="Shen B."/>
        </authorList>
    </citation>
    <scope>NUCLEOTIDE SEQUENCE [LARGE SCALE GENOMIC DNA]</scope>
    <source>
        <strain evidence="3 4">NPDC052347</strain>
    </source>
</reference>
<feature type="domain" description="ParB-like N-terminal" evidence="2">
    <location>
        <begin position="37"/>
        <end position="119"/>
    </location>
</feature>
<protein>
    <submittedName>
        <fullName evidence="3">ParB/RepB/Spo0J family partition protein</fullName>
    </submittedName>
</protein>
<dbReference type="Proteomes" id="UP001552594">
    <property type="component" value="Unassembled WGS sequence"/>
</dbReference>
<dbReference type="SUPFAM" id="SSF110849">
    <property type="entry name" value="ParB/Sulfiredoxin"/>
    <property type="match status" value="1"/>
</dbReference>
<evidence type="ECO:0000259" key="2">
    <source>
        <dbReference type="SMART" id="SM00470"/>
    </source>
</evidence>
<proteinExistence type="predicted"/>
<evidence type="ECO:0000256" key="1">
    <source>
        <dbReference type="SAM" id="MobiDB-lite"/>
    </source>
</evidence>
<keyword evidence="4" id="KW-1185">Reference proteome</keyword>
<feature type="region of interest" description="Disordered" evidence="1">
    <location>
        <begin position="227"/>
        <end position="278"/>
    </location>
</feature>
<feature type="region of interest" description="Disordered" evidence="1">
    <location>
        <begin position="164"/>
        <end position="191"/>
    </location>
</feature>
<feature type="compositionally biased region" description="Basic and acidic residues" evidence="1">
    <location>
        <begin position="178"/>
        <end position="191"/>
    </location>
</feature>
<evidence type="ECO:0000313" key="4">
    <source>
        <dbReference type="Proteomes" id="UP001552594"/>
    </source>
</evidence>
<name>A0ABV3K2N2_STRON</name>
<dbReference type="EMBL" id="JBFAUK010000016">
    <property type="protein sequence ID" value="MEV5508769.1"/>
    <property type="molecule type" value="Genomic_DNA"/>
</dbReference>
<gene>
    <name evidence="3" type="ORF">AB0L16_20320</name>
</gene>
<accession>A0ABV3K2N2</accession>
<dbReference type="Gene3D" id="3.90.1530.10">
    <property type="entry name" value="Conserved hypothetical protein from pyrococcus furiosus pfu- 392566-001, ParB domain"/>
    <property type="match status" value="1"/>
</dbReference>